<dbReference type="PANTHER" id="PTHR14187:SF5">
    <property type="entry name" value="HEAT SHOCK 70 KDA PROTEIN 12A"/>
    <property type="match status" value="1"/>
</dbReference>
<evidence type="ECO:0000313" key="1">
    <source>
        <dbReference type="EMBL" id="KAK3611836.1"/>
    </source>
</evidence>
<dbReference type="PANTHER" id="PTHR14187">
    <property type="entry name" value="ALPHA KINASE/ELONGATION FACTOR 2 KINASE"/>
    <property type="match status" value="1"/>
</dbReference>
<dbReference type="AlphaFoldDB" id="A0AAE0WEM0"/>
<keyword evidence="2" id="KW-1185">Reference proteome</keyword>
<name>A0AAE0WEM0_9BIVA</name>
<protein>
    <submittedName>
        <fullName evidence="1">Uncharacterized protein</fullName>
    </submittedName>
</protein>
<reference evidence="1" key="3">
    <citation type="submission" date="2023-05" db="EMBL/GenBank/DDBJ databases">
        <authorList>
            <person name="Smith C.H."/>
        </authorList>
    </citation>
    <scope>NUCLEOTIDE SEQUENCE</scope>
    <source>
        <strain evidence="1">CHS0354</strain>
        <tissue evidence="1">Mantle</tissue>
    </source>
</reference>
<reference evidence="1" key="2">
    <citation type="journal article" date="2021" name="Genome Biol. Evol.">
        <title>Developing a high-quality reference genome for a parasitic bivalve with doubly uniparental inheritance (Bivalvia: Unionida).</title>
        <authorList>
            <person name="Smith C.H."/>
        </authorList>
    </citation>
    <scope>NUCLEOTIDE SEQUENCE</scope>
    <source>
        <strain evidence="1">CHS0354</strain>
        <tissue evidence="1">Mantle</tissue>
    </source>
</reference>
<comment type="caution">
    <text evidence="1">The sequence shown here is derived from an EMBL/GenBank/DDBJ whole genome shotgun (WGS) entry which is preliminary data.</text>
</comment>
<dbReference type="Proteomes" id="UP001195483">
    <property type="component" value="Unassembled WGS sequence"/>
</dbReference>
<sequence length="288" mass="33101">MSDGSLNEICRSNGCACGYTDVDNAYYGFLNDFFGKSVFENFKQKHMDDYLCICRDFEQKKRKVEPKSASKVSIRVPDSLNELFEKQDEQNMAASLKSRGKWSERVKLVSDRMRLEAHIMKRFFADVLQKIRDHLQSFFSGDSLKNVNIIMMVGGFSESKMLQEMGVHREEKRKTVGNEDLCVDIFHIHVHKGQSVKLNAEQIKMEFRPHMPGKKNISFDFYSSNECNPMYVTDEGCSKLGKITVDVLDDSRMENAVEVSFKFGGTEIQVEARDKKSGKNTKTKIDFI</sequence>
<reference evidence="1" key="1">
    <citation type="journal article" date="2021" name="Genome Biol. Evol.">
        <title>A High-Quality Reference Genome for a Parasitic Bivalve with Doubly Uniparental Inheritance (Bivalvia: Unionida).</title>
        <authorList>
            <person name="Smith C.H."/>
        </authorList>
    </citation>
    <scope>NUCLEOTIDE SEQUENCE</scope>
    <source>
        <strain evidence="1">CHS0354</strain>
    </source>
</reference>
<gene>
    <name evidence="1" type="ORF">CHS0354_040509</name>
</gene>
<evidence type="ECO:0000313" key="2">
    <source>
        <dbReference type="Proteomes" id="UP001195483"/>
    </source>
</evidence>
<accession>A0AAE0WEM0</accession>
<proteinExistence type="predicted"/>
<dbReference type="EMBL" id="JAEAOA010002337">
    <property type="protein sequence ID" value="KAK3611836.1"/>
    <property type="molecule type" value="Genomic_DNA"/>
</dbReference>
<organism evidence="1 2">
    <name type="scientific">Potamilus streckersoni</name>
    <dbReference type="NCBI Taxonomy" id="2493646"/>
    <lineage>
        <taxon>Eukaryota</taxon>
        <taxon>Metazoa</taxon>
        <taxon>Spiralia</taxon>
        <taxon>Lophotrochozoa</taxon>
        <taxon>Mollusca</taxon>
        <taxon>Bivalvia</taxon>
        <taxon>Autobranchia</taxon>
        <taxon>Heteroconchia</taxon>
        <taxon>Palaeoheterodonta</taxon>
        <taxon>Unionida</taxon>
        <taxon>Unionoidea</taxon>
        <taxon>Unionidae</taxon>
        <taxon>Ambleminae</taxon>
        <taxon>Lampsilini</taxon>
        <taxon>Potamilus</taxon>
    </lineage>
</organism>